<keyword evidence="9" id="KW-1185">Reference proteome</keyword>
<dbReference type="Gene3D" id="3.40.190.10">
    <property type="entry name" value="Periplasmic binding protein-like II"/>
    <property type="match status" value="2"/>
</dbReference>
<keyword evidence="4" id="KW-0564">Palmitate</keyword>
<keyword evidence="1" id="KW-1003">Cell membrane</keyword>
<dbReference type="Pfam" id="PF01547">
    <property type="entry name" value="SBP_bac_1"/>
    <property type="match status" value="1"/>
</dbReference>
<feature type="chain" id="PRO_5045177969" evidence="7">
    <location>
        <begin position="25"/>
        <end position="458"/>
    </location>
</feature>
<dbReference type="InterPro" id="IPR050490">
    <property type="entry name" value="Bact_solute-bd_prot1"/>
</dbReference>
<protein>
    <submittedName>
        <fullName evidence="8">Extracellular solute-binding protein</fullName>
    </submittedName>
</protein>
<dbReference type="PANTHER" id="PTHR43649">
    <property type="entry name" value="ARABINOSE-BINDING PROTEIN-RELATED"/>
    <property type="match status" value="1"/>
</dbReference>
<feature type="signal peptide" evidence="7">
    <location>
        <begin position="1"/>
        <end position="24"/>
    </location>
</feature>
<dbReference type="PROSITE" id="PS51257">
    <property type="entry name" value="PROKAR_LIPOPROTEIN"/>
    <property type="match status" value="1"/>
</dbReference>
<evidence type="ECO:0000256" key="1">
    <source>
        <dbReference type="ARBA" id="ARBA00022475"/>
    </source>
</evidence>
<sequence>MRSRQMISVLLAAVIALSSVGCSGAPSSGTGSSGSGSPSGTEAGQDGQTGQDGEKAGNGKTDIKERTITWMTVRSSWPAMNMIAEDYMKENPDVKVEFEVISDRSTYNQKLKILAASNELPDLFDSEGDTLLSEIASTGALVDVDGLYKDLGYDRMMSIGENYARLSDGKLYSLAWENNIEYFWYHKDLFKKAGIQKTPETFDELLDTCQQLKDAGITPISTWPGWALLRWMAFIPYRLEGNDYIEKLKVGEAKMSDPVGIQAANFFQKLGTEYFQPGWSTSDYTSALENFLSGNAAIYYIGTWQFSSFMDENRELKDDYAYFYMPSMEGAVNGRTDMWANAGTGTSISKDKYDDQLKDFIKYVLDSYPETAFYKTSVMPPMDFDTTLGTFSDFDQKVMDDCNNLTDYGYSWDVRMDSATVEVMNKEIVNLGMGAITPEEFAQRIDAAIAENAPKFFQ</sequence>
<evidence type="ECO:0000256" key="7">
    <source>
        <dbReference type="SAM" id="SignalP"/>
    </source>
</evidence>
<gene>
    <name evidence="8" type="ORF">WMQ36_16250</name>
</gene>
<feature type="compositionally biased region" description="Low complexity" evidence="6">
    <location>
        <begin position="24"/>
        <end position="44"/>
    </location>
</feature>
<comment type="caution">
    <text evidence="8">The sequence shown here is derived from an EMBL/GenBank/DDBJ whole genome shotgun (WGS) entry which is preliminary data.</text>
</comment>
<evidence type="ECO:0000313" key="9">
    <source>
        <dbReference type="Proteomes" id="UP001454086"/>
    </source>
</evidence>
<evidence type="ECO:0000256" key="5">
    <source>
        <dbReference type="ARBA" id="ARBA00023288"/>
    </source>
</evidence>
<dbReference type="SUPFAM" id="SSF53850">
    <property type="entry name" value="Periplasmic binding protein-like II"/>
    <property type="match status" value="1"/>
</dbReference>
<evidence type="ECO:0000313" key="8">
    <source>
        <dbReference type="EMBL" id="MEQ2426525.1"/>
    </source>
</evidence>
<feature type="compositionally biased region" description="Basic and acidic residues" evidence="6">
    <location>
        <begin position="52"/>
        <end position="64"/>
    </location>
</feature>
<dbReference type="Proteomes" id="UP001454086">
    <property type="component" value="Unassembled WGS sequence"/>
</dbReference>
<name>A0ABV1D944_9FIRM</name>
<evidence type="ECO:0000256" key="3">
    <source>
        <dbReference type="ARBA" id="ARBA00023136"/>
    </source>
</evidence>
<proteinExistence type="predicted"/>
<feature type="region of interest" description="Disordered" evidence="6">
    <location>
        <begin position="24"/>
        <end position="64"/>
    </location>
</feature>
<organism evidence="8 9">
    <name type="scientific">Enterocloster hominis</name>
    <name type="common">ex Hitch et al. 2024</name>
    <dbReference type="NCBI Taxonomy" id="1917870"/>
    <lineage>
        <taxon>Bacteria</taxon>
        <taxon>Bacillati</taxon>
        <taxon>Bacillota</taxon>
        <taxon>Clostridia</taxon>
        <taxon>Lachnospirales</taxon>
        <taxon>Lachnospiraceae</taxon>
        <taxon>Enterocloster</taxon>
    </lineage>
</organism>
<evidence type="ECO:0000256" key="6">
    <source>
        <dbReference type="SAM" id="MobiDB-lite"/>
    </source>
</evidence>
<dbReference type="InterPro" id="IPR006059">
    <property type="entry name" value="SBP"/>
</dbReference>
<accession>A0ABV1D944</accession>
<keyword evidence="2 7" id="KW-0732">Signal</keyword>
<dbReference type="RefSeq" id="WP_040381522.1">
    <property type="nucleotide sequence ID" value="NZ_JBBMFM010000065.1"/>
</dbReference>
<keyword evidence="5" id="KW-0449">Lipoprotein</keyword>
<dbReference type="EMBL" id="JBBMFM010000065">
    <property type="protein sequence ID" value="MEQ2426525.1"/>
    <property type="molecule type" value="Genomic_DNA"/>
</dbReference>
<evidence type="ECO:0000256" key="2">
    <source>
        <dbReference type="ARBA" id="ARBA00022729"/>
    </source>
</evidence>
<keyword evidence="3" id="KW-0472">Membrane</keyword>
<reference evidence="8 9" key="1">
    <citation type="submission" date="2024-03" db="EMBL/GenBank/DDBJ databases">
        <title>Human intestinal bacterial collection.</title>
        <authorList>
            <person name="Pauvert C."/>
            <person name="Hitch T.C.A."/>
            <person name="Clavel T."/>
        </authorList>
    </citation>
    <scope>NUCLEOTIDE SEQUENCE [LARGE SCALE GENOMIC DNA]</scope>
    <source>
        <strain evidence="8 9">CLA-SR-H021</strain>
    </source>
</reference>
<dbReference type="PANTHER" id="PTHR43649:SF33">
    <property type="entry name" value="POLYGALACTURONAN_RHAMNOGALACTURONAN-BINDING PROTEIN YTCQ"/>
    <property type="match status" value="1"/>
</dbReference>
<evidence type="ECO:0000256" key="4">
    <source>
        <dbReference type="ARBA" id="ARBA00023139"/>
    </source>
</evidence>